<sequence length="56" mass="6306">MKGRWLAPSMAAAEQKAFHGGGGRDGEKIFCGSKIMAKLLKHLQLLRRKINKREIK</sequence>
<evidence type="ECO:0000313" key="1">
    <source>
        <dbReference type="EMBL" id="VYS57161.1"/>
    </source>
</evidence>
<evidence type="ECO:0000313" key="2">
    <source>
        <dbReference type="Proteomes" id="UP000426265"/>
    </source>
</evidence>
<proteinExistence type="predicted"/>
<organism evidence="1 2">
    <name type="scientific">Arabidopsis thaliana</name>
    <name type="common">Mouse-ear cress</name>
    <dbReference type="NCBI Taxonomy" id="3702"/>
    <lineage>
        <taxon>Eukaryota</taxon>
        <taxon>Viridiplantae</taxon>
        <taxon>Streptophyta</taxon>
        <taxon>Embryophyta</taxon>
        <taxon>Tracheophyta</taxon>
        <taxon>Spermatophyta</taxon>
        <taxon>Magnoliopsida</taxon>
        <taxon>eudicotyledons</taxon>
        <taxon>Gunneridae</taxon>
        <taxon>Pentapetalae</taxon>
        <taxon>rosids</taxon>
        <taxon>malvids</taxon>
        <taxon>Brassicales</taxon>
        <taxon>Brassicaceae</taxon>
        <taxon>Camelineae</taxon>
        <taxon>Arabidopsis</taxon>
    </lineage>
</organism>
<reference evidence="1 2" key="1">
    <citation type="submission" date="2019-11" db="EMBL/GenBank/DDBJ databases">
        <authorList>
            <person name="Jiao W.-B."/>
            <person name="Schneeberger K."/>
        </authorList>
    </citation>
    <scope>NUCLEOTIDE SEQUENCE [LARGE SCALE GENOMIC DNA]</scope>
    <source>
        <strain evidence="2">cv. An-1</strain>
    </source>
</reference>
<name>A0A654FGU4_ARATH</name>
<dbReference type="EMBL" id="CACRSJ010000106">
    <property type="protein sequence ID" value="VYS57161.1"/>
    <property type="molecule type" value="Genomic_DNA"/>
</dbReference>
<gene>
    <name evidence="1" type="ORF">AN1_LOCUS12611</name>
</gene>
<accession>A0A654FGU4</accession>
<protein>
    <submittedName>
        <fullName evidence="1">Uncharacterized protein</fullName>
    </submittedName>
</protein>
<dbReference type="AlphaFoldDB" id="A0A654FGU4"/>
<dbReference type="Proteomes" id="UP000426265">
    <property type="component" value="Unassembled WGS sequence"/>
</dbReference>